<sequence length="475" mass="50972">MRNDEARRRVREAGGEELCERLVHLDAIRAARAERQPTIELTRPDEGTTPDYDVVIAGGGLWLLVAPLLAARGLSVAVFDRARIGQAHREWNCSAKELAPLVSSGLLREDEVERLVVARYDHGVCRWHGGGTYPVRRVLDHAVDAGKLLAAVRALAEARGVALHDREAIVAHGEGPAGVALATSAGATLSARIFVDARGASSPLATADLVCPTVGGVLSGLEEGEAEDQIRPDVGEILATTEGVEEGRQHIWEAFPGKSGEVTVYLFYYALGGAPGASLVSLYARFFEKMSAYKRGDFRLVRPTFGFIPGWSRLGPGPAHGQRVVLVGDAAARHSPLTFCGFGSALRSFEGVAASITRAAEQPEGRGASVSPGDAPIHKGTGALAWLMATPPKEPARAWELNDLLDTAFATLADMGDEAYGALLRDEMSAKDFVRFLRTVAGKRPRVYRDVLGRLRLFGLGRWGFSVARELLRAS</sequence>
<feature type="transmembrane region" description="Helical" evidence="1">
    <location>
        <begin position="266"/>
        <end position="286"/>
    </location>
</feature>
<dbReference type="Gene3D" id="3.50.50.60">
    <property type="entry name" value="FAD/NAD(P)-binding domain"/>
    <property type="match status" value="1"/>
</dbReference>
<reference evidence="2 3" key="1">
    <citation type="submission" date="2019-10" db="EMBL/GenBank/DDBJ databases">
        <title>A soil myxobacterium in the family Polyangiaceae.</title>
        <authorList>
            <person name="Li Y."/>
            <person name="Wang J."/>
        </authorList>
    </citation>
    <scope>NUCLEOTIDE SEQUENCE [LARGE SCALE GENOMIC DNA]</scope>
    <source>
        <strain evidence="2 3">DSM 14734</strain>
    </source>
</reference>
<accession>A0A6N7PZV3</accession>
<organism evidence="2 3">
    <name type="scientific">Polyangium spumosum</name>
    <dbReference type="NCBI Taxonomy" id="889282"/>
    <lineage>
        <taxon>Bacteria</taxon>
        <taxon>Pseudomonadati</taxon>
        <taxon>Myxococcota</taxon>
        <taxon>Polyangia</taxon>
        <taxon>Polyangiales</taxon>
        <taxon>Polyangiaceae</taxon>
        <taxon>Polyangium</taxon>
    </lineage>
</organism>
<dbReference type="RefSeq" id="WP_153821213.1">
    <property type="nucleotide sequence ID" value="NZ_WJIE01000005.1"/>
</dbReference>
<evidence type="ECO:0000256" key="1">
    <source>
        <dbReference type="SAM" id="Phobius"/>
    </source>
</evidence>
<protein>
    <submittedName>
        <fullName evidence="2">Lycopene cyclase</fullName>
    </submittedName>
</protein>
<comment type="caution">
    <text evidence="2">The sequence shown here is derived from an EMBL/GenBank/DDBJ whole genome shotgun (WGS) entry which is preliminary data.</text>
</comment>
<evidence type="ECO:0000313" key="3">
    <source>
        <dbReference type="Proteomes" id="UP000440224"/>
    </source>
</evidence>
<dbReference type="SUPFAM" id="SSF51905">
    <property type="entry name" value="FAD/NAD(P)-binding domain"/>
    <property type="match status" value="1"/>
</dbReference>
<name>A0A6N7PZV3_9BACT</name>
<dbReference type="OrthoDB" id="596378at2"/>
<dbReference type="Proteomes" id="UP000440224">
    <property type="component" value="Unassembled WGS sequence"/>
</dbReference>
<dbReference type="PANTHER" id="PTHR32098:SF5">
    <property type="entry name" value="LYCOPENE BETA_EPSILON CYCLASE PROTEIN"/>
    <property type="match status" value="1"/>
</dbReference>
<keyword evidence="1" id="KW-0472">Membrane</keyword>
<keyword evidence="1" id="KW-1133">Transmembrane helix</keyword>
<proteinExistence type="predicted"/>
<keyword evidence="1" id="KW-0812">Transmembrane</keyword>
<dbReference type="PANTHER" id="PTHR32098">
    <property type="entry name" value="LYCOPENE BETA/EPSILON CYCLASE PROTEIN"/>
    <property type="match status" value="1"/>
</dbReference>
<dbReference type="AlphaFoldDB" id="A0A6N7PZV3"/>
<keyword evidence="3" id="KW-1185">Reference proteome</keyword>
<dbReference type="InterPro" id="IPR036188">
    <property type="entry name" value="FAD/NAD-bd_sf"/>
</dbReference>
<evidence type="ECO:0000313" key="2">
    <source>
        <dbReference type="EMBL" id="MRG94231.1"/>
    </source>
</evidence>
<dbReference type="EMBL" id="WJIE01000005">
    <property type="protein sequence ID" value="MRG94231.1"/>
    <property type="molecule type" value="Genomic_DNA"/>
</dbReference>
<gene>
    <name evidence="2" type="ORF">GF068_20230</name>
</gene>